<dbReference type="SMART" id="SM00332">
    <property type="entry name" value="PP2Cc"/>
    <property type="match status" value="1"/>
</dbReference>
<dbReference type="InterPro" id="IPR032675">
    <property type="entry name" value="LRR_dom_sf"/>
</dbReference>
<dbReference type="SUPFAM" id="SSF52058">
    <property type="entry name" value="L domain-like"/>
    <property type="match status" value="1"/>
</dbReference>
<dbReference type="Gene3D" id="3.80.10.10">
    <property type="entry name" value="Ribonuclease Inhibitor"/>
    <property type="match status" value="3"/>
</dbReference>
<keyword evidence="1" id="KW-0433">Leucine-rich repeat</keyword>
<dbReference type="Gene3D" id="3.60.40.10">
    <property type="entry name" value="PPM-type phosphatase domain"/>
    <property type="match status" value="1"/>
</dbReference>
<protein>
    <submittedName>
        <fullName evidence="4">Protein phosphatase 2C</fullName>
    </submittedName>
</protein>
<feature type="domain" description="PPM-type phosphatase" evidence="3">
    <location>
        <begin position="583"/>
        <end position="818"/>
    </location>
</feature>
<dbReference type="SMART" id="SM00369">
    <property type="entry name" value="LRR_TYP"/>
    <property type="match status" value="9"/>
</dbReference>
<reference evidence="4" key="1">
    <citation type="submission" date="2016-10" db="EMBL/GenBank/DDBJ databases">
        <authorList>
            <person name="Benchimol M."/>
            <person name="Almeida L.G."/>
            <person name="Vasconcelos A.T."/>
            <person name="Perreira-Neves A."/>
            <person name="Rosa I.A."/>
            <person name="Tasca T."/>
            <person name="Bogo M.R."/>
            <person name="de Souza W."/>
        </authorList>
    </citation>
    <scope>NUCLEOTIDE SEQUENCE [LARGE SCALE GENOMIC DNA]</scope>
    <source>
        <strain evidence="4">K</strain>
    </source>
</reference>
<sequence length="823" mass="93221">MGNEESLPTFDVKSENLVLINQNLTTLPFKIKDDNEIIKVDLSGNQIKSLPKKLNKVVTLFLIMNKYQEIPKKVLKFIQESKTLKYLDLSHNSLTEIHIQFSKMQELNTISFSHNKIKLISNLPPHLEGADMSQNRITEFPLFPDTMKAIIVDYNLIERITKGHQNLRKIYANMNKIEEISDNISFSSLTTLEISKNKLNNLPDFTKVTPKLEKLNASCNYIETFPILPKTIREINLCKNRITQIPEDIINFTKLYTLDMKKNLLTEIPTLPNSIKNFIAPLNHISTIPEMNLPNLIGLQVNKNRLKGNPPFTEMLVKEYNLMRNNINSISLKYLPSCLTKLFITENEITSLPNDLFSSFSFLTHLYVAKNRITKFPATLKDSKLIVLSFSENPIEEFPQLPKTLHYLYFSYCNIKSIPRDIFNSIGELPELKNFVACGNKLKELPSFQSIERIHVSDNKFSTFPINLPQTIKTLDLSFNKISNIPDNLDLSSLQDLTLSYNKIKNIPDGLHLPQLKSLKVDHNPISGYFDFNKFKALEILDFSCTSLVLENVESNKIRDISTSDLSIAKSSKYKLMPSDDSLAGYSEMIGTRPSMEDSIIVRPGIFDDIDLYAIFDGHKGHQTATICTFELSRQFTLSNASFSEEYVLIACENLVKSLKAMKLQDGATMALTLVSQNEVIIAHLGDSRVMLITKSGEVRHVTSDHKPENPEELDRILKKGGKVVKGRLGGLLAMSRSLGDFELKCNYCIPTVSRLQLTDEDKWIVIACDGLFDVSTNIGIGKISTKAKSAAELSNMLRCIAFSRHSFDNISIIAVDLEKKRA</sequence>
<dbReference type="InterPro" id="IPR003591">
    <property type="entry name" value="Leu-rich_rpt_typical-subtyp"/>
</dbReference>
<evidence type="ECO:0000259" key="3">
    <source>
        <dbReference type="PROSITE" id="PS51746"/>
    </source>
</evidence>
<dbReference type="PANTHER" id="PTHR45712">
    <property type="entry name" value="AGAP008170-PA"/>
    <property type="match status" value="1"/>
</dbReference>
<evidence type="ECO:0000313" key="4">
    <source>
        <dbReference type="EMBL" id="OHT04302.1"/>
    </source>
</evidence>
<dbReference type="PANTHER" id="PTHR45712:SF22">
    <property type="entry name" value="INSULIN-LIKE GROWTH FACTOR-BINDING PROTEIN COMPLEX ACID LABILE SUBUNIT"/>
    <property type="match status" value="1"/>
</dbReference>
<dbReference type="AlphaFoldDB" id="A0A1J4K3J9"/>
<dbReference type="PRINTS" id="PR00019">
    <property type="entry name" value="LEURICHRPT"/>
</dbReference>
<dbReference type="Proteomes" id="UP000179807">
    <property type="component" value="Unassembled WGS sequence"/>
</dbReference>
<dbReference type="SMART" id="SM00365">
    <property type="entry name" value="LRR_SD22"/>
    <property type="match status" value="7"/>
</dbReference>
<dbReference type="InterPro" id="IPR001932">
    <property type="entry name" value="PPM-type_phosphatase-like_dom"/>
</dbReference>
<dbReference type="InterPro" id="IPR050333">
    <property type="entry name" value="SLRP"/>
</dbReference>
<comment type="caution">
    <text evidence="4">The sequence shown here is derived from an EMBL/GenBank/DDBJ whole genome shotgun (WGS) entry which is preliminary data.</text>
</comment>
<dbReference type="PROSITE" id="PS51746">
    <property type="entry name" value="PPM_2"/>
    <property type="match status" value="1"/>
</dbReference>
<gene>
    <name evidence="4" type="ORF">TRFO_28177</name>
</gene>
<evidence type="ECO:0000313" key="5">
    <source>
        <dbReference type="Proteomes" id="UP000179807"/>
    </source>
</evidence>
<dbReference type="SMART" id="SM00364">
    <property type="entry name" value="LRR_BAC"/>
    <property type="match status" value="14"/>
</dbReference>
<evidence type="ECO:0000256" key="1">
    <source>
        <dbReference type="ARBA" id="ARBA00022614"/>
    </source>
</evidence>
<keyword evidence="5" id="KW-1185">Reference proteome</keyword>
<dbReference type="Pfam" id="PF00560">
    <property type="entry name" value="LRR_1"/>
    <property type="match status" value="1"/>
</dbReference>
<name>A0A1J4K3J9_9EUKA</name>
<dbReference type="Pfam" id="PF13855">
    <property type="entry name" value="LRR_8"/>
    <property type="match status" value="1"/>
</dbReference>
<dbReference type="OrthoDB" id="676979at2759"/>
<evidence type="ECO:0000256" key="2">
    <source>
        <dbReference type="ARBA" id="ARBA00022737"/>
    </source>
</evidence>
<dbReference type="PROSITE" id="PS51450">
    <property type="entry name" value="LRR"/>
    <property type="match status" value="4"/>
</dbReference>
<dbReference type="SUPFAM" id="SSF81606">
    <property type="entry name" value="PP2C-like"/>
    <property type="match status" value="1"/>
</dbReference>
<keyword evidence="2" id="KW-0677">Repeat</keyword>
<dbReference type="CDD" id="cd00143">
    <property type="entry name" value="PP2Cc"/>
    <property type="match status" value="1"/>
</dbReference>
<dbReference type="InterPro" id="IPR036457">
    <property type="entry name" value="PPM-type-like_dom_sf"/>
</dbReference>
<dbReference type="InterPro" id="IPR001611">
    <property type="entry name" value="Leu-rich_rpt"/>
</dbReference>
<accession>A0A1J4K3J9</accession>
<organism evidence="4 5">
    <name type="scientific">Tritrichomonas foetus</name>
    <dbReference type="NCBI Taxonomy" id="1144522"/>
    <lineage>
        <taxon>Eukaryota</taxon>
        <taxon>Metamonada</taxon>
        <taxon>Parabasalia</taxon>
        <taxon>Tritrichomonadida</taxon>
        <taxon>Tritrichomonadidae</taxon>
        <taxon>Tritrichomonas</taxon>
    </lineage>
</organism>
<dbReference type="GeneID" id="94840723"/>
<dbReference type="RefSeq" id="XP_068357438.1">
    <property type="nucleotide sequence ID" value="XM_068506019.1"/>
</dbReference>
<dbReference type="Pfam" id="PF00481">
    <property type="entry name" value="PP2C"/>
    <property type="match status" value="1"/>
</dbReference>
<dbReference type="VEuPathDB" id="TrichDB:TRFO_28177"/>
<dbReference type="EMBL" id="MLAK01000797">
    <property type="protein sequence ID" value="OHT04302.1"/>
    <property type="molecule type" value="Genomic_DNA"/>
</dbReference>
<proteinExistence type="predicted"/>